<dbReference type="Proteomes" id="UP001396334">
    <property type="component" value="Unassembled WGS sequence"/>
</dbReference>
<feature type="domain" description="AMMECR1" evidence="1">
    <location>
        <begin position="67"/>
        <end position="112"/>
    </location>
</feature>
<dbReference type="InterPro" id="IPR036071">
    <property type="entry name" value="AMMECR1_dom_sf"/>
</dbReference>
<dbReference type="SUPFAM" id="SSF143447">
    <property type="entry name" value="AMMECR1-like"/>
    <property type="match status" value="1"/>
</dbReference>
<dbReference type="EMBL" id="JBBPBN010000071">
    <property type="protein sequence ID" value="KAK8985088.1"/>
    <property type="molecule type" value="Genomic_DNA"/>
</dbReference>
<reference evidence="2 3" key="1">
    <citation type="journal article" date="2024" name="G3 (Bethesda)">
        <title>Genome assembly of Hibiscus sabdariffa L. provides insights into metabolisms of medicinal natural products.</title>
        <authorList>
            <person name="Kim T."/>
        </authorList>
    </citation>
    <scope>NUCLEOTIDE SEQUENCE [LARGE SCALE GENOMIC DNA]</scope>
    <source>
        <strain evidence="2">TK-2024</strain>
        <tissue evidence="2">Old leaves</tissue>
    </source>
</reference>
<protein>
    <recommendedName>
        <fullName evidence="1">AMMECR1 domain-containing protein</fullName>
    </recommendedName>
</protein>
<dbReference type="InterPro" id="IPR023473">
    <property type="entry name" value="AMMECR1"/>
</dbReference>
<keyword evidence="3" id="KW-1185">Reference proteome</keyword>
<dbReference type="Pfam" id="PF01871">
    <property type="entry name" value="AMMECR1"/>
    <property type="match status" value="1"/>
</dbReference>
<name>A0ABR2P9H8_9ROSI</name>
<evidence type="ECO:0000259" key="1">
    <source>
        <dbReference type="Pfam" id="PF01871"/>
    </source>
</evidence>
<dbReference type="Gene3D" id="3.30.700.20">
    <property type="entry name" value="Hypothetical protein ph0010, domain 1"/>
    <property type="match status" value="1"/>
</dbReference>
<evidence type="ECO:0000313" key="3">
    <source>
        <dbReference type="Proteomes" id="UP001396334"/>
    </source>
</evidence>
<accession>A0ABR2P9H8</accession>
<dbReference type="PANTHER" id="PTHR13016:SF0">
    <property type="entry name" value="AMME SYNDROME CANDIDATE GENE 1 PROTEIN"/>
    <property type="match status" value="1"/>
</dbReference>
<proteinExistence type="predicted"/>
<dbReference type="InterPro" id="IPR002733">
    <property type="entry name" value="AMMECR1_domain"/>
</dbReference>
<sequence>MLFILKPFNSFDLEVCDNELWLGYRLASLFSTCRIVLIALSVSAIVSFSVSHSVYHRCCLKLVTGGEPRLRGCIGTLEACQLINGFRDYALTSALRAHIQAKELPYLECTVSGFYSDCL</sequence>
<organism evidence="2 3">
    <name type="scientific">Hibiscus sabdariffa</name>
    <name type="common">roselle</name>
    <dbReference type="NCBI Taxonomy" id="183260"/>
    <lineage>
        <taxon>Eukaryota</taxon>
        <taxon>Viridiplantae</taxon>
        <taxon>Streptophyta</taxon>
        <taxon>Embryophyta</taxon>
        <taxon>Tracheophyta</taxon>
        <taxon>Spermatophyta</taxon>
        <taxon>Magnoliopsida</taxon>
        <taxon>eudicotyledons</taxon>
        <taxon>Gunneridae</taxon>
        <taxon>Pentapetalae</taxon>
        <taxon>rosids</taxon>
        <taxon>malvids</taxon>
        <taxon>Malvales</taxon>
        <taxon>Malvaceae</taxon>
        <taxon>Malvoideae</taxon>
        <taxon>Hibiscus</taxon>
    </lineage>
</organism>
<gene>
    <name evidence="2" type="ORF">V6N11_076779</name>
</gene>
<comment type="caution">
    <text evidence="2">The sequence shown here is derived from an EMBL/GenBank/DDBJ whole genome shotgun (WGS) entry which is preliminary data.</text>
</comment>
<dbReference type="PANTHER" id="PTHR13016">
    <property type="entry name" value="AMMECR1 HOMOLOG"/>
    <property type="match status" value="1"/>
</dbReference>
<dbReference type="InterPro" id="IPR027485">
    <property type="entry name" value="AMMECR1_N"/>
</dbReference>
<evidence type="ECO:0000313" key="2">
    <source>
        <dbReference type="EMBL" id="KAK8985088.1"/>
    </source>
</evidence>